<name>A0A0H3MHI1_ECO7I</name>
<dbReference type="HOGENOM" id="CLU_3043469_0_0_6"/>
<reference evidence="3" key="1">
    <citation type="journal article" date="2009" name="PLoS Genet.">
        <title>Organised genome dynamics in the Escherichia coli species results in highly diverse adaptive paths.</title>
        <authorList>
            <person name="Touchon M."/>
            <person name="Hoede C."/>
            <person name="Tenaillon O."/>
            <person name="Barbe V."/>
            <person name="Baeriswyl S."/>
            <person name="Bidet P."/>
            <person name="Bingen E."/>
            <person name="Bonacorsi S."/>
            <person name="Bouchier C."/>
            <person name="Bouvet O."/>
            <person name="Calteau A."/>
            <person name="Chiapello H."/>
            <person name="Clermont O."/>
            <person name="Cruveiller S."/>
            <person name="Danchin A."/>
            <person name="Diard M."/>
            <person name="Dossat C."/>
            <person name="Karoui M.E."/>
            <person name="Frapy E."/>
            <person name="Garry L."/>
            <person name="Ghigo J.M."/>
            <person name="Gilles A.M."/>
            <person name="Johnson J."/>
            <person name="Le Bouguenec C."/>
            <person name="Lescat M."/>
            <person name="Mangenot S."/>
            <person name="Martinez-Jehanne V."/>
            <person name="Matic I."/>
            <person name="Nassif X."/>
            <person name="Oztas S."/>
            <person name="Petit M.A."/>
            <person name="Pichon C."/>
            <person name="Rouy Z."/>
            <person name="Ruf C.S."/>
            <person name="Schneider D."/>
            <person name="Tourret J."/>
            <person name="Vacherie B."/>
            <person name="Vallenet D."/>
            <person name="Medigue C."/>
            <person name="Rocha E.P.C."/>
            <person name="Denamur E."/>
        </authorList>
    </citation>
    <scope>NUCLEOTIDE SEQUENCE [LARGE SCALE GENOMIC DNA]</scope>
    <source>
        <strain evidence="3">IAI39 / ExPEC</strain>
    </source>
</reference>
<feature type="region of interest" description="Disordered" evidence="1">
    <location>
        <begin position="1"/>
        <end position="55"/>
    </location>
</feature>
<evidence type="ECO:0000256" key="1">
    <source>
        <dbReference type="SAM" id="MobiDB-lite"/>
    </source>
</evidence>
<dbReference type="AlphaFoldDB" id="A0A0H3MHI1"/>
<sequence length="55" mass="5939">MMLQGHKSMHNGQYYDAPREPKMQGTGKVSLCASVGEGRGDVKPAKNADRFTIGS</sequence>
<feature type="compositionally biased region" description="Basic and acidic residues" evidence="1">
    <location>
        <begin position="38"/>
        <end position="49"/>
    </location>
</feature>
<gene>
    <name evidence="2" type="ordered locus">ECIAI39_2107</name>
</gene>
<organism evidence="2 3">
    <name type="scientific">Escherichia coli O7:K1 (strain IAI39 / ExPEC)</name>
    <dbReference type="NCBI Taxonomy" id="585057"/>
    <lineage>
        <taxon>Bacteria</taxon>
        <taxon>Pseudomonadati</taxon>
        <taxon>Pseudomonadota</taxon>
        <taxon>Gammaproteobacteria</taxon>
        <taxon>Enterobacterales</taxon>
        <taxon>Enterobacteriaceae</taxon>
        <taxon>Escherichia</taxon>
    </lineage>
</organism>
<dbReference type="KEGG" id="ect:ECIAI39_2107"/>
<dbReference type="EMBL" id="CU928164">
    <property type="protein sequence ID" value="CAR18234.1"/>
    <property type="molecule type" value="Genomic_DNA"/>
</dbReference>
<accession>A0A0H3MHI1</accession>
<protein>
    <submittedName>
        <fullName evidence="2">Uncharacterized protein</fullName>
    </submittedName>
</protein>
<evidence type="ECO:0000313" key="2">
    <source>
        <dbReference type="EMBL" id="CAR18234.1"/>
    </source>
</evidence>
<proteinExistence type="predicted"/>
<evidence type="ECO:0000313" key="3">
    <source>
        <dbReference type="Proteomes" id="UP000000749"/>
    </source>
</evidence>
<dbReference type="Proteomes" id="UP000000749">
    <property type="component" value="Chromosome"/>
</dbReference>